<proteinExistence type="predicted"/>
<comment type="caution">
    <text evidence="2">The sequence shown here is derived from an EMBL/GenBank/DDBJ whole genome shotgun (WGS) entry which is preliminary data.</text>
</comment>
<dbReference type="Proteomes" id="UP001501867">
    <property type="component" value="Unassembled WGS sequence"/>
</dbReference>
<reference evidence="3" key="1">
    <citation type="journal article" date="2019" name="Int. J. Syst. Evol. Microbiol.">
        <title>The Global Catalogue of Microorganisms (GCM) 10K type strain sequencing project: providing services to taxonomists for standard genome sequencing and annotation.</title>
        <authorList>
            <consortium name="The Broad Institute Genomics Platform"/>
            <consortium name="The Broad Institute Genome Sequencing Center for Infectious Disease"/>
            <person name="Wu L."/>
            <person name="Ma J."/>
        </authorList>
    </citation>
    <scope>NUCLEOTIDE SEQUENCE [LARGE SCALE GENOMIC DNA]</scope>
    <source>
        <strain evidence="3">JCM 4505</strain>
    </source>
</reference>
<dbReference type="EMBL" id="BAAABV010000006">
    <property type="protein sequence ID" value="GAA0272947.1"/>
    <property type="molecule type" value="Genomic_DNA"/>
</dbReference>
<name>A0ABP3ET79_9ACTN</name>
<accession>A0ABP3ET79</accession>
<evidence type="ECO:0000313" key="2">
    <source>
        <dbReference type="EMBL" id="GAA0272947.1"/>
    </source>
</evidence>
<gene>
    <name evidence="2" type="ORF">GCM10010302_08180</name>
</gene>
<sequence>MANVMSPIVAERIWALPLSGSAVKFLQYLVARSDFGGALTVRQKDMAAEYGVTPQAVSGLMAPLCELNIVLRPRSEERNGNSYRLHPLAAKYESPESMEAAFRAALVRIQAGDLPNLKLPTYHQAPPTPTTGRPKLQVA</sequence>
<evidence type="ECO:0000256" key="1">
    <source>
        <dbReference type="SAM" id="MobiDB-lite"/>
    </source>
</evidence>
<protein>
    <submittedName>
        <fullName evidence="2">Uncharacterized protein</fullName>
    </submittedName>
</protein>
<feature type="region of interest" description="Disordered" evidence="1">
    <location>
        <begin position="118"/>
        <end position="139"/>
    </location>
</feature>
<dbReference type="RefSeq" id="WP_344152448.1">
    <property type="nucleotide sequence ID" value="NZ_BAAABV010000006.1"/>
</dbReference>
<evidence type="ECO:0000313" key="3">
    <source>
        <dbReference type="Proteomes" id="UP001501867"/>
    </source>
</evidence>
<organism evidence="2 3">
    <name type="scientific">Streptomyces polychromogenes</name>
    <dbReference type="NCBI Taxonomy" id="67342"/>
    <lineage>
        <taxon>Bacteria</taxon>
        <taxon>Bacillati</taxon>
        <taxon>Actinomycetota</taxon>
        <taxon>Actinomycetes</taxon>
        <taxon>Kitasatosporales</taxon>
        <taxon>Streptomycetaceae</taxon>
        <taxon>Streptomyces</taxon>
    </lineage>
</organism>
<keyword evidence="3" id="KW-1185">Reference proteome</keyword>